<evidence type="ECO:0000259" key="9">
    <source>
        <dbReference type="SMART" id="SM01217"/>
    </source>
</evidence>
<dbReference type="InterPro" id="IPR036881">
    <property type="entry name" value="Glyco_hydro_3_C_sf"/>
</dbReference>
<dbReference type="InterPro" id="IPR001764">
    <property type="entry name" value="Glyco_hydro_3_N"/>
</dbReference>
<dbReference type="SUPFAM" id="SSF51445">
    <property type="entry name" value="(Trans)glycosidases"/>
    <property type="match status" value="1"/>
</dbReference>
<keyword evidence="5" id="KW-0119">Carbohydrate metabolism</keyword>
<feature type="compositionally biased region" description="Polar residues" evidence="8">
    <location>
        <begin position="1"/>
        <end position="15"/>
    </location>
</feature>
<dbReference type="GO" id="GO:0005975">
    <property type="term" value="P:carbohydrate metabolic process"/>
    <property type="evidence" value="ECO:0007669"/>
    <property type="project" value="InterPro"/>
</dbReference>
<evidence type="ECO:0000256" key="2">
    <source>
        <dbReference type="ARBA" id="ARBA00005336"/>
    </source>
</evidence>
<comment type="catalytic activity">
    <reaction evidence="1">
        <text>Hydrolysis of terminal, non-reducing beta-D-glucosyl residues with release of beta-D-glucose.</text>
        <dbReference type="EC" id="3.2.1.21"/>
    </reaction>
</comment>
<dbReference type="AlphaFoldDB" id="B7GBX3"/>
<reference evidence="11" key="2">
    <citation type="submission" date="2008-08" db="EMBL/GenBank/DDBJ databases">
        <authorList>
            <consortium name="Diatom Consortium"/>
            <person name="Grigoriev I."/>
            <person name="Grimwood J."/>
            <person name="Kuo A."/>
            <person name="Otillar R.P."/>
            <person name="Salamov A."/>
            <person name="Detter J.C."/>
            <person name="Lindquist E."/>
            <person name="Shapiro H."/>
            <person name="Lucas S."/>
            <person name="Glavina del Rio T."/>
            <person name="Pitluck S."/>
            <person name="Rokhsar D."/>
            <person name="Bowler C."/>
        </authorList>
    </citation>
    <scope>GENOME REANNOTATION</scope>
    <source>
        <strain evidence="11">CCAP 1055/1</strain>
    </source>
</reference>
<keyword evidence="6 7" id="KW-0326">Glycosidase</keyword>
<dbReference type="InterPro" id="IPR036962">
    <property type="entry name" value="Glyco_hydro_3_N_sf"/>
</dbReference>
<dbReference type="Proteomes" id="UP000000759">
    <property type="component" value="Chromosome 24"/>
</dbReference>
<dbReference type="EC" id="3.2.1.21" evidence="3"/>
<dbReference type="STRING" id="556484.B7GBX3"/>
<accession>B7GBX3</accession>
<dbReference type="FunFam" id="2.60.40.10:FF:000495">
    <property type="entry name" value="Periplasmic beta-glucosidase"/>
    <property type="match status" value="1"/>
</dbReference>
<dbReference type="eggNOG" id="ENOG502QR4D">
    <property type="taxonomic scope" value="Eukaryota"/>
</dbReference>
<feature type="domain" description="Fibronectin type III-like" evidence="9">
    <location>
        <begin position="634"/>
        <end position="704"/>
    </location>
</feature>
<dbReference type="KEGG" id="pti:PHATRDRAFT_49793"/>
<comment type="similarity">
    <text evidence="2 7">Belongs to the glycosyl hydrolase 3 family.</text>
</comment>
<evidence type="ECO:0000256" key="4">
    <source>
        <dbReference type="ARBA" id="ARBA00022801"/>
    </source>
</evidence>
<proteinExistence type="inferred from homology"/>
<evidence type="ECO:0000256" key="1">
    <source>
        <dbReference type="ARBA" id="ARBA00000448"/>
    </source>
</evidence>
<dbReference type="PROSITE" id="PS00775">
    <property type="entry name" value="GLYCOSYL_HYDROL_F3"/>
    <property type="match status" value="1"/>
</dbReference>
<dbReference type="Pfam" id="PF00933">
    <property type="entry name" value="Glyco_hydro_3"/>
    <property type="match status" value="1"/>
</dbReference>
<dbReference type="EMBL" id="CM000626">
    <property type="protein sequence ID" value="EEC43923.1"/>
    <property type="molecule type" value="Genomic_DNA"/>
</dbReference>
<name>B7GBX3_PHATC</name>
<protein>
    <recommendedName>
        <fullName evidence="3">beta-glucosidase</fullName>
        <ecNumber evidence="3">3.2.1.21</ecNumber>
    </recommendedName>
</protein>
<evidence type="ECO:0000256" key="6">
    <source>
        <dbReference type="ARBA" id="ARBA00023295"/>
    </source>
</evidence>
<dbReference type="Gene3D" id="3.40.50.1700">
    <property type="entry name" value="Glycoside hydrolase family 3 C-terminal domain"/>
    <property type="match status" value="1"/>
</dbReference>
<evidence type="ECO:0000313" key="10">
    <source>
        <dbReference type="EMBL" id="EEC43923.1"/>
    </source>
</evidence>
<reference evidence="10 11" key="1">
    <citation type="journal article" date="2008" name="Nature">
        <title>The Phaeodactylum genome reveals the evolutionary history of diatom genomes.</title>
        <authorList>
            <person name="Bowler C."/>
            <person name="Allen A.E."/>
            <person name="Badger J.H."/>
            <person name="Grimwood J."/>
            <person name="Jabbari K."/>
            <person name="Kuo A."/>
            <person name="Maheswari U."/>
            <person name="Martens C."/>
            <person name="Maumus F."/>
            <person name="Otillar R.P."/>
            <person name="Rayko E."/>
            <person name="Salamov A."/>
            <person name="Vandepoele K."/>
            <person name="Beszteri B."/>
            <person name="Gruber A."/>
            <person name="Heijde M."/>
            <person name="Katinka M."/>
            <person name="Mock T."/>
            <person name="Valentin K."/>
            <person name="Verret F."/>
            <person name="Berges J.A."/>
            <person name="Brownlee C."/>
            <person name="Cadoret J.P."/>
            <person name="Chiovitti A."/>
            <person name="Choi C.J."/>
            <person name="Coesel S."/>
            <person name="De Martino A."/>
            <person name="Detter J.C."/>
            <person name="Durkin C."/>
            <person name="Falciatore A."/>
            <person name="Fournet J."/>
            <person name="Haruta M."/>
            <person name="Huysman M.J."/>
            <person name="Jenkins B.D."/>
            <person name="Jiroutova K."/>
            <person name="Jorgensen R.E."/>
            <person name="Joubert Y."/>
            <person name="Kaplan A."/>
            <person name="Kroger N."/>
            <person name="Kroth P.G."/>
            <person name="La Roche J."/>
            <person name="Lindquist E."/>
            <person name="Lommer M."/>
            <person name="Martin-Jezequel V."/>
            <person name="Lopez P.J."/>
            <person name="Lucas S."/>
            <person name="Mangogna M."/>
            <person name="McGinnis K."/>
            <person name="Medlin L.K."/>
            <person name="Montsant A."/>
            <person name="Oudot-Le Secq M.P."/>
            <person name="Napoli C."/>
            <person name="Obornik M."/>
            <person name="Parker M.S."/>
            <person name="Petit J.L."/>
            <person name="Porcel B.M."/>
            <person name="Poulsen N."/>
            <person name="Robison M."/>
            <person name="Rychlewski L."/>
            <person name="Rynearson T.A."/>
            <person name="Schmutz J."/>
            <person name="Shapiro H."/>
            <person name="Siaut M."/>
            <person name="Stanley M."/>
            <person name="Sussman M.R."/>
            <person name="Taylor A.R."/>
            <person name="Vardi A."/>
            <person name="von Dassow P."/>
            <person name="Vyverman W."/>
            <person name="Willis A."/>
            <person name="Wyrwicz L.S."/>
            <person name="Rokhsar D.S."/>
            <person name="Weissenbach J."/>
            <person name="Armbrust E.V."/>
            <person name="Green B.R."/>
            <person name="Van de Peer Y."/>
            <person name="Grigoriev I.V."/>
        </authorList>
    </citation>
    <scope>NUCLEOTIDE SEQUENCE [LARGE SCALE GENOMIC DNA]</scope>
    <source>
        <strain evidence="10 11">CCAP 1055/1</strain>
    </source>
</reference>
<keyword evidence="4 7" id="KW-0378">Hydrolase</keyword>
<evidence type="ECO:0000256" key="5">
    <source>
        <dbReference type="ARBA" id="ARBA00023277"/>
    </source>
</evidence>
<evidence type="ECO:0000256" key="7">
    <source>
        <dbReference type="RuleBase" id="RU361161"/>
    </source>
</evidence>
<keyword evidence="11" id="KW-1185">Reference proteome</keyword>
<sequence>MSNTNKAESHQTLRTVTDDDSVTMTASPDVQYHQTNSTDPDVECPPSTPTYVSVHDLTLEEKLLLLSGQTLWLLPDLPRFNLPSLTVADGPHGVRKPVKELSLQEALPATCFPTAAALSCSWDVDFLRQVGIALGNECAHYQVAVLLGPGMNLKRHGGGGRNFEYFSEDPLVSAKLATAYVQGVQANGRVGACIKHFAVNNQESHRFVVDAVVDERTARELYYRGFEAVVRDAQPATIMCAYNKINGVYCSENEFLNTQLLRDEWGFQGVVITDWGATNDRPAAIAAGMDLEMPGSHGAHGREIRRALREGTVLRMEHVDACAQRMLNLMCRYKESVRDTYELSSWHDQHKLAKQVAMQCAVLLQNQGNLLPLKQGTSVAVIGDFAKEHPRYQGMGSSQVCTNSVVTAYDELFRHTKDVFFAPGYHADDDHIEAVNEELLAEAVRVAQQAEVVLLCLGLPEIMESEGFDRLHLNIPAQHNALVDAVSKVNSNVIVMLSNGGAIEIPWADKVKAIFEGYLLGETGGAATVDLIFGVQSPCGKLAETFPIVQEDILADRYFPGSRDRVEYREGLDVGYRYFDTAQKDVRFPFGHGLTYTTFEYGNLNVQVNRDDATSKSVHVSFDLTNTGAVAAKEVVQCYIHQDSPSVYRPVHELKYFCKIHLEPQQSKQVEFDLLTDAFSFYDIGVSDWTVEAGGFEIRIASSSRDIRLEAPVVFAEGRGPSDLAKETYPPVAGGGTLSQVDDETFAKRFAKRKEFVLAECVASAESSTVSRVGGFHRNSLLKEVASRRLMGKLLLSVVLSAAAKEVKKGPTRKRQKRMVRANVENLPLRTLVLFSKGVLSFELLDACIAAMNYQVFRAIGGFGLAFACLFKRN</sequence>
<dbReference type="InterPro" id="IPR002772">
    <property type="entry name" value="Glyco_hydro_3_C"/>
</dbReference>
<dbReference type="GeneID" id="7198460"/>
<dbReference type="OMA" id="GNETGNC"/>
<gene>
    <name evidence="10" type="ORF">PHATRDRAFT_49793</name>
</gene>
<dbReference type="GO" id="GO:0008422">
    <property type="term" value="F:beta-glucosidase activity"/>
    <property type="evidence" value="ECO:0007669"/>
    <property type="project" value="UniProtKB-EC"/>
</dbReference>
<dbReference type="InterPro" id="IPR013783">
    <property type="entry name" value="Ig-like_fold"/>
</dbReference>
<dbReference type="Gene3D" id="2.60.40.10">
    <property type="entry name" value="Immunoglobulins"/>
    <property type="match status" value="1"/>
</dbReference>
<dbReference type="Pfam" id="PF14310">
    <property type="entry name" value="Fn3-like"/>
    <property type="match status" value="1"/>
</dbReference>
<dbReference type="PANTHER" id="PTHR42715:SF10">
    <property type="entry name" value="BETA-GLUCOSIDASE"/>
    <property type="match status" value="1"/>
</dbReference>
<dbReference type="PANTHER" id="PTHR42715">
    <property type="entry name" value="BETA-GLUCOSIDASE"/>
    <property type="match status" value="1"/>
</dbReference>
<dbReference type="SMART" id="SM01217">
    <property type="entry name" value="Fn3_like"/>
    <property type="match status" value="1"/>
</dbReference>
<feature type="region of interest" description="Disordered" evidence="8">
    <location>
        <begin position="1"/>
        <end position="23"/>
    </location>
</feature>
<evidence type="ECO:0000256" key="3">
    <source>
        <dbReference type="ARBA" id="ARBA00012744"/>
    </source>
</evidence>
<dbReference type="OrthoDB" id="416222at2759"/>
<dbReference type="HOGENOM" id="CLU_004542_4_1_1"/>
<dbReference type="SMR" id="B7GBX3"/>
<dbReference type="InterPro" id="IPR019800">
    <property type="entry name" value="Glyco_hydro_3_AS"/>
</dbReference>
<dbReference type="Pfam" id="PF01915">
    <property type="entry name" value="Glyco_hydro_3_C"/>
    <property type="match status" value="1"/>
</dbReference>
<dbReference type="InterPro" id="IPR026891">
    <property type="entry name" value="Fn3-like"/>
</dbReference>
<dbReference type="Gene3D" id="3.20.20.300">
    <property type="entry name" value="Glycoside hydrolase, family 3, N-terminal domain"/>
    <property type="match status" value="1"/>
</dbReference>
<dbReference type="PaxDb" id="2850-Phatr545"/>
<evidence type="ECO:0000256" key="8">
    <source>
        <dbReference type="SAM" id="MobiDB-lite"/>
    </source>
</evidence>
<dbReference type="SUPFAM" id="SSF52279">
    <property type="entry name" value="Beta-D-glucan exohydrolase, C-terminal domain"/>
    <property type="match status" value="1"/>
</dbReference>
<dbReference type="InterPro" id="IPR017853">
    <property type="entry name" value="GH"/>
</dbReference>
<organism evidence="10 11">
    <name type="scientific">Phaeodactylum tricornutum (strain CCAP 1055/1)</name>
    <dbReference type="NCBI Taxonomy" id="556484"/>
    <lineage>
        <taxon>Eukaryota</taxon>
        <taxon>Sar</taxon>
        <taxon>Stramenopiles</taxon>
        <taxon>Ochrophyta</taxon>
        <taxon>Bacillariophyta</taxon>
        <taxon>Bacillariophyceae</taxon>
        <taxon>Bacillariophycidae</taxon>
        <taxon>Naviculales</taxon>
        <taxon>Phaeodactylaceae</taxon>
        <taxon>Phaeodactylum</taxon>
    </lineage>
</organism>
<dbReference type="RefSeq" id="XP_002184524.1">
    <property type="nucleotide sequence ID" value="XM_002184488.1"/>
</dbReference>
<dbReference type="PRINTS" id="PR00133">
    <property type="entry name" value="GLHYDRLASE3"/>
</dbReference>
<evidence type="ECO:0000313" key="11">
    <source>
        <dbReference type="Proteomes" id="UP000000759"/>
    </source>
</evidence>
<dbReference type="InParanoid" id="B7GBX3"/>
<dbReference type="InterPro" id="IPR050288">
    <property type="entry name" value="Cellulose_deg_GH3"/>
</dbReference>